<evidence type="ECO:0000256" key="4">
    <source>
        <dbReference type="ARBA" id="ARBA00022795"/>
    </source>
</evidence>
<evidence type="ECO:0000259" key="7">
    <source>
        <dbReference type="Pfam" id="PF04316"/>
    </source>
</evidence>
<evidence type="ECO:0000256" key="1">
    <source>
        <dbReference type="ARBA" id="ARBA00005322"/>
    </source>
</evidence>
<proteinExistence type="inferred from homology"/>
<accession>A0A0A0INU1</accession>
<dbReference type="EMBL" id="JDRY01000001">
    <property type="protein sequence ID" value="KGN01837.1"/>
    <property type="molecule type" value="Genomic_DNA"/>
</dbReference>
<dbReference type="InterPro" id="IPR007412">
    <property type="entry name" value="FlgM"/>
</dbReference>
<dbReference type="RefSeq" id="WP_039258864.1">
    <property type="nucleotide sequence ID" value="NZ_JDRY01000001.1"/>
</dbReference>
<keyword evidence="5" id="KW-0805">Transcription regulation</keyword>
<comment type="caution">
    <text evidence="8">The sequence shown here is derived from an EMBL/GenBank/DDBJ whole genome shotgun (WGS) entry which is preliminary data.</text>
</comment>
<evidence type="ECO:0000256" key="3">
    <source>
        <dbReference type="ARBA" id="ARBA00022491"/>
    </source>
</evidence>
<feature type="domain" description="Anti-sigma-28 factor FlgM C-terminal" evidence="7">
    <location>
        <begin position="32"/>
        <end position="84"/>
    </location>
</feature>
<dbReference type="NCBIfam" id="TIGR03824">
    <property type="entry name" value="FlgM_jcvi"/>
    <property type="match status" value="1"/>
</dbReference>
<organism evidence="8 9">
    <name type="scientific">Clostridium botulinum C/D str. DC5</name>
    <dbReference type="NCBI Taxonomy" id="1443128"/>
    <lineage>
        <taxon>Bacteria</taxon>
        <taxon>Bacillati</taxon>
        <taxon>Bacillota</taxon>
        <taxon>Clostridia</taxon>
        <taxon>Eubacteriales</taxon>
        <taxon>Clostridiaceae</taxon>
        <taxon>Clostridium</taxon>
    </lineage>
</organism>
<dbReference type="AlphaFoldDB" id="A0A0A0INU1"/>
<evidence type="ECO:0000313" key="8">
    <source>
        <dbReference type="EMBL" id="KGN01837.1"/>
    </source>
</evidence>
<sequence>MKITGTSMSKVISIYEVNNKKIQKSERVSQKDTFEVSTLGRELSTFDNEGVTSISAKRIEEIKSQISKGTYNVDSKLIAKKMLENMKNQKL</sequence>
<dbReference type="GO" id="GO:0045892">
    <property type="term" value="P:negative regulation of DNA-templated transcription"/>
    <property type="evidence" value="ECO:0007669"/>
    <property type="project" value="InterPro"/>
</dbReference>
<keyword evidence="8" id="KW-0282">Flagellum</keyword>
<keyword evidence="8" id="KW-0969">Cilium</keyword>
<keyword evidence="4" id="KW-1005">Bacterial flagellum biogenesis</keyword>
<evidence type="ECO:0000313" key="9">
    <source>
        <dbReference type="Proteomes" id="UP000030014"/>
    </source>
</evidence>
<keyword evidence="3" id="KW-0678">Repressor</keyword>
<keyword evidence="8" id="KW-0966">Cell projection</keyword>
<evidence type="ECO:0000256" key="5">
    <source>
        <dbReference type="ARBA" id="ARBA00023015"/>
    </source>
</evidence>
<comment type="similarity">
    <text evidence="1">Belongs to the FlgM family.</text>
</comment>
<reference evidence="8 9" key="1">
    <citation type="submission" date="2014-01" db="EMBL/GenBank/DDBJ databases">
        <title>Plasmidome dynamics in the species complex Clostridium novyi sensu lato converts strains of independent lineages into distinctly different pathogens.</title>
        <authorList>
            <person name="Skarin H."/>
            <person name="Segerman B."/>
        </authorList>
    </citation>
    <scope>NUCLEOTIDE SEQUENCE [LARGE SCALE GENOMIC DNA]</scope>
    <source>
        <strain evidence="8 9">DC5</strain>
    </source>
</reference>
<protein>
    <recommendedName>
        <fullName evidence="2">Negative regulator of flagellin synthesis</fullName>
    </recommendedName>
</protein>
<dbReference type="Pfam" id="PF04316">
    <property type="entry name" value="FlgM"/>
    <property type="match status" value="1"/>
</dbReference>
<gene>
    <name evidence="8" type="ORF">Z955_00100</name>
</gene>
<dbReference type="Proteomes" id="UP000030014">
    <property type="component" value="Unassembled WGS sequence"/>
</dbReference>
<keyword evidence="6" id="KW-0804">Transcription</keyword>
<name>A0A0A0INU1_CLOBO</name>
<evidence type="ECO:0000256" key="6">
    <source>
        <dbReference type="ARBA" id="ARBA00023163"/>
    </source>
</evidence>
<dbReference type="InterPro" id="IPR031316">
    <property type="entry name" value="FlgM_C"/>
</dbReference>
<dbReference type="GO" id="GO:0044781">
    <property type="term" value="P:bacterial-type flagellum organization"/>
    <property type="evidence" value="ECO:0007669"/>
    <property type="project" value="UniProtKB-KW"/>
</dbReference>
<dbReference type="InterPro" id="IPR035890">
    <property type="entry name" value="Anti-sigma-28_factor_FlgM_sf"/>
</dbReference>
<evidence type="ECO:0000256" key="2">
    <source>
        <dbReference type="ARBA" id="ARBA00017823"/>
    </source>
</evidence>
<dbReference type="SUPFAM" id="SSF101498">
    <property type="entry name" value="Anti-sigma factor FlgM"/>
    <property type="match status" value="1"/>
</dbReference>